<dbReference type="EMBL" id="KV425900">
    <property type="protein sequence ID" value="KZW00577.1"/>
    <property type="molecule type" value="Genomic_DNA"/>
</dbReference>
<sequence>MLLSPLLLLPAVSNALLLSQTPADSSVPGVTAVLLNWARLHNVVHIVRNLCSEEVIRTVVVWNNNPRLHLTRHHFECPERKLHIVNSPSNDYFQARFLACSSAITEFCFIQDDDYLVRTDVIRSLYAYLSSPAHANTSTVHLLPPHEYLSTTLRTTFTSDGTVHTGFAWLGHGALLRRSASTQFLQLLGELGLSDWEMKMADNYYTILGNAFPVVWMDDGIPLDGTGAFTVGDEGDERNWDHITRALRYFERRLHRAEKNTGLDSSYMRTDITRTLPRPPAFDSFTAVCLGGKHGCTITSNINLNALSTFPLNSSATALNMRAHEEARRRILGPERAAWLLQHPLTNAVDLSRASAFRSWQSAAKGDYVLLDLFAPVRTPTMMLFVVDAPTARIIQNASVFALSQDGARWVGLKSDTNLQCLSVQGTGRDWECTLHVQGTDWRFVRVCVVHSVQERWTIFDVRVEGI</sequence>
<proteinExistence type="predicted"/>
<evidence type="ECO:0000256" key="1">
    <source>
        <dbReference type="SAM" id="SignalP"/>
    </source>
</evidence>
<dbReference type="Proteomes" id="UP000077266">
    <property type="component" value="Unassembled WGS sequence"/>
</dbReference>
<protein>
    <submittedName>
        <fullName evidence="2">Uncharacterized protein</fullName>
    </submittedName>
</protein>
<dbReference type="InParanoid" id="A0A165ND85"/>
<dbReference type="InterPro" id="IPR029044">
    <property type="entry name" value="Nucleotide-diphossugar_trans"/>
</dbReference>
<reference evidence="2 3" key="1">
    <citation type="journal article" date="2016" name="Mol. Biol. Evol.">
        <title>Comparative Genomics of Early-Diverging Mushroom-Forming Fungi Provides Insights into the Origins of Lignocellulose Decay Capabilities.</title>
        <authorList>
            <person name="Nagy L.G."/>
            <person name="Riley R."/>
            <person name="Tritt A."/>
            <person name="Adam C."/>
            <person name="Daum C."/>
            <person name="Floudas D."/>
            <person name="Sun H."/>
            <person name="Yadav J.S."/>
            <person name="Pangilinan J."/>
            <person name="Larsson K.H."/>
            <person name="Matsuura K."/>
            <person name="Barry K."/>
            <person name="Labutti K."/>
            <person name="Kuo R."/>
            <person name="Ohm R.A."/>
            <person name="Bhattacharya S.S."/>
            <person name="Shirouzu T."/>
            <person name="Yoshinaga Y."/>
            <person name="Martin F.M."/>
            <person name="Grigoriev I.V."/>
            <person name="Hibbett D.S."/>
        </authorList>
    </citation>
    <scope>NUCLEOTIDE SEQUENCE [LARGE SCALE GENOMIC DNA]</scope>
    <source>
        <strain evidence="2 3">HHB12029</strain>
    </source>
</reference>
<dbReference type="Gene3D" id="3.90.550.10">
    <property type="entry name" value="Spore Coat Polysaccharide Biosynthesis Protein SpsA, Chain A"/>
    <property type="match status" value="1"/>
</dbReference>
<gene>
    <name evidence="2" type="ORF">EXIGLDRAFT_761651</name>
</gene>
<keyword evidence="3" id="KW-1185">Reference proteome</keyword>
<dbReference type="OrthoDB" id="1684102at2759"/>
<accession>A0A165ND85</accession>
<evidence type="ECO:0000313" key="2">
    <source>
        <dbReference type="EMBL" id="KZW00577.1"/>
    </source>
</evidence>
<name>A0A165ND85_EXIGL</name>
<feature type="chain" id="PRO_5012814018" evidence="1">
    <location>
        <begin position="16"/>
        <end position="467"/>
    </location>
</feature>
<dbReference type="AlphaFoldDB" id="A0A165ND85"/>
<dbReference type="STRING" id="1314781.A0A165ND85"/>
<keyword evidence="1" id="KW-0732">Signal</keyword>
<feature type="signal peptide" evidence="1">
    <location>
        <begin position="1"/>
        <end position="15"/>
    </location>
</feature>
<organism evidence="2 3">
    <name type="scientific">Exidia glandulosa HHB12029</name>
    <dbReference type="NCBI Taxonomy" id="1314781"/>
    <lineage>
        <taxon>Eukaryota</taxon>
        <taxon>Fungi</taxon>
        <taxon>Dikarya</taxon>
        <taxon>Basidiomycota</taxon>
        <taxon>Agaricomycotina</taxon>
        <taxon>Agaricomycetes</taxon>
        <taxon>Auriculariales</taxon>
        <taxon>Exidiaceae</taxon>
        <taxon>Exidia</taxon>
    </lineage>
</organism>
<dbReference type="SUPFAM" id="SSF53448">
    <property type="entry name" value="Nucleotide-diphospho-sugar transferases"/>
    <property type="match status" value="1"/>
</dbReference>
<evidence type="ECO:0000313" key="3">
    <source>
        <dbReference type="Proteomes" id="UP000077266"/>
    </source>
</evidence>